<proteinExistence type="inferred from homology"/>
<dbReference type="InterPro" id="IPR023827">
    <property type="entry name" value="Peptidase_S8_Asp-AS"/>
</dbReference>
<feature type="DNA-binding region" description="Homeobox; TALE-type" evidence="13">
    <location>
        <begin position="221"/>
        <end position="284"/>
    </location>
</feature>
<evidence type="ECO:0000256" key="14">
    <source>
        <dbReference type="PROSITE-ProRule" id="PRU00559"/>
    </source>
</evidence>
<keyword evidence="4 15" id="KW-0645">Protease</keyword>
<dbReference type="InterPro" id="IPR036852">
    <property type="entry name" value="Peptidase_S8/S53_dom_sf"/>
</dbReference>
<evidence type="ECO:0000256" key="9">
    <source>
        <dbReference type="ARBA" id="ARBA00023155"/>
    </source>
</evidence>
<dbReference type="GO" id="GO:0006508">
    <property type="term" value="P:proteolysis"/>
    <property type="evidence" value="ECO:0007669"/>
    <property type="project" value="UniProtKB-KW"/>
</dbReference>
<dbReference type="InterPro" id="IPR010259">
    <property type="entry name" value="S8pro/Inhibitor_I9"/>
</dbReference>
<dbReference type="InterPro" id="IPR009057">
    <property type="entry name" value="Homeodomain-like_sf"/>
</dbReference>
<dbReference type="PROSITE" id="PS50071">
    <property type="entry name" value="HOMEOBOX_2"/>
    <property type="match status" value="1"/>
</dbReference>
<keyword evidence="5" id="KW-0732">Signal</keyword>
<dbReference type="Pfam" id="PF03790">
    <property type="entry name" value="KNOX1"/>
    <property type="match status" value="1"/>
</dbReference>
<dbReference type="Gene3D" id="3.40.50.200">
    <property type="entry name" value="Peptidase S8/S53 domain"/>
    <property type="match status" value="1"/>
</dbReference>
<dbReference type="InterPro" id="IPR023828">
    <property type="entry name" value="Peptidase_S8_Ser-AS"/>
</dbReference>
<dbReference type="PROSITE" id="PS00136">
    <property type="entry name" value="SUBTILASE_ASP"/>
    <property type="match status" value="1"/>
</dbReference>
<dbReference type="SUPFAM" id="SSF52743">
    <property type="entry name" value="Subtilisin-like"/>
    <property type="match status" value="1"/>
</dbReference>
<keyword evidence="10" id="KW-0325">Glycoprotein</keyword>
<dbReference type="EMBL" id="JABCRI010000001">
    <property type="protein sequence ID" value="KAF8412338.1"/>
    <property type="molecule type" value="Genomic_DNA"/>
</dbReference>
<feature type="active site" description="Charge relay system" evidence="12 15">
    <location>
        <position position="447"/>
    </location>
</feature>
<dbReference type="GO" id="GO:0004252">
    <property type="term" value="F:serine-type endopeptidase activity"/>
    <property type="evidence" value="ECO:0007669"/>
    <property type="project" value="UniProtKB-UniRule"/>
</dbReference>
<dbReference type="CDD" id="cd04852">
    <property type="entry name" value="Peptidases_S8_3"/>
    <property type="match status" value="1"/>
</dbReference>
<dbReference type="FunFam" id="2.60.40.2310:FF:000001">
    <property type="entry name" value="Subtilisin-like protease SBT1.5"/>
    <property type="match status" value="1"/>
</dbReference>
<organism evidence="19 20">
    <name type="scientific">Tetracentron sinense</name>
    <name type="common">Spur-leaf</name>
    <dbReference type="NCBI Taxonomy" id="13715"/>
    <lineage>
        <taxon>Eukaryota</taxon>
        <taxon>Viridiplantae</taxon>
        <taxon>Streptophyta</taxon>
        <taxon>Embryophyta</taxon>
        <taxon>Tracheophyta</taxon>
        <taxon>Spermatophyta</taxon>
        <taxon>Magnoliopsida</taxon>
        <taxon>Trochodendrales</taxon>
        <taxon>Trochodendraceae</taxon>
        <taxon>Tetracentron</taxon>
    </lineage>
</organism>
<dbReference type="InterPro" id="IPR045051">
    <property type="entry name" value="SBT"/>
</dbReference>
<evidence type="ECO:0000256" key="15">
    <source>
        <dbReference type="PROSITE-ProRule" id="PRU01240"/>
    </source>
</evidence>
<evidence type="ECO:0000256" key="12">
    <source>
        <dbReference type="PIRSR" id="PIRSR615500-1"/>
    </source>
</evidence>
<feature type="active site" description="Charge relay system" evidence="12 15">
    <location>
        <position position="520"/>
    </location>
</feature>
<evidence type="ECO:0000259" key="18">
    <source>
        <dbReference type="PROSITE" id="PS51213"/>
    </source>
</evidence>
<dbReference type="PROSITE" id="PS51213">
    <property type="entry name" value="ELK"/>
    <property type="match status" value="1"/>
</dbReference>
<keyword evidence="7 15" id="KW-0720">Serine protease</keyword>
<dbReference type="InterPro" id="IPR005539">
    <property type="entry name" value="ELK_dom"/>
</dbReference>
<dbReference type="InterPro" id="IPR034197">
    <property type="entry name" value="Peptidases_S8_3"/>
</dbReference>
<evidence type="ECO:0000256" key="10">
    <source>
        <dbReference type="ARBA" id="ARBA00023180"/>
    </source>
</evidence>
<feature type="active site" description="Charge relay system" evidence="12 15">
    <location>
        <position position="846"/>
    </location>
</feature>
<gene>
    <name evidence="19" type="ORF">HHK36_000300</name>
</gene>
<reference evidence="19 20" key="1">
    <citation type="submission" date="2020-04" db="EMBL/GenBank/DDBJ databases">
        <title>Plant Genome Project.</title>
        <authorList>
            <person name="Zhang R.-G."/>
        </authorList>
    </citation>
    <scope>NUCLEOTIDE SEQUENCE [LARGE SCALE GENOMIC DNA]</scope>
    <source>
        <strain evidence="19">YNK0</strain>
        <tissue evidence="19">Leaf</tissue>
    </source>
</reference>
<dbReference type="InterPro" id="IPR037045">
    <property type="entry name" value="S8pro/Inhibitor_I9_sf"/>
</dbReference>
<dbReference type="Pfam" id="PF17766">
    <property type="entry name" value="fn3_6"/>
    <property type="match status" value="1"/>
</dbReference>
<keyword evidence="20" id="KW-1185">Reference proteome</keyword>
<dbReference type="FunFam" id="3.50.30.30:FF:000005">
    <property type="entry name" value="subtilisin-like protease SBT1.5"/>
    <property type="match status" value="1"/>
</dbReference>
<dbReference type="Gene3D" id="3.50.30.30">
    <property type="match status" value="1"/>
</dbReference>
<dbReference type="PROSITE" id="PS00138">
    <property type="entry name" value="SUBTILASE_SER"/>
    <property type="match status" value="1"/>
</dbReference>
<dbReference type="InterPro" id="IPR000209">
    <property type="entry name" value="Peptidase_S8/S53_dom"/>
</dbReference>
<dbReference type="SMART" id="SM01256">
    <property type="entry name" value="KNOX2"/>
    <property type="match status" value="1"/>
</dbReference>
<dbReference type="GO" id="GO:0005576">
    <property type="term" value="C:extracellular region"/>
    <property type="evidence" value="ECO:0007669"/>
    <property type="project" value="UniProtKB-SubCell"/>
</dbReference>
<dbReference type="OrthoDB" id="206201at2759"/>
<dbReference type="AlphaFoldDB" id="A0A835DQU9"/>
<dbReference type="OMA" id="VCERGMN"/>
<dbReference type="SUPFAM" id="SSF46689">
    <property type="entry name" value="Homeodomain-like"/>
    <property type="match status" value="1"/>
</dbReference>
<comment type="similarity">
    <text evidence="3 15 16">Belongs to the peptidase S8 family.</text>
</comment>
<dbReference type="Pfam" id="PF05920">
    <property type="entry name" value="Homeobox_KN"/>
    <property type="match status" value="1"/>
</dbReference>
<dbReference type="InterPro" id="IPR015500">
    <property type="entry name" value="Peptidase_S8_subtilisin-rel"/>
</dbReference>
<name>A0A835DQU9_TETSI</name>
<keyword evidence="11 13" id="KW-0539">Nucleus</keyword>
<dbReference type="PRINTS" id="PR00723">
    <property type="entry name" value="SUBTILISIN"/>
</dbReference>
<sequence length="1067" mass="115083">MQEPGLGMLGGGGGGIGGLSNQVSASAEQQWRLKAEIVTHPLCEQLLAAHIGCLRVATPIDQLPLIDAQLLQSHHLLRSYATQHHHQHHVLSPHERQDLDNFLEQYLVVLCSFKEQLQQHVRVHAVEAVMACRDIEQSLQALTGITLGEGTGATMSDDEDELQMDCTLDQSGADGHDMMGFGPLLPTESERSLMDRVRQELKIELKQGFRSKIEDVREEILRKRKAGKLPGDTTSVLKHWWQEHSKWPYPTEDDKAKLVGETGLQLKQINNWFINQRKRNWHSNSQSVTSSKSKRKTKMMFQASFLLLVLMAATSYASLETQTYVVHMDHAKITALDRSLGNTKRWYEAVINSIVEFSAQEDEDEEEEAPSPQLLYVYETAIAGFAAKLSTKQVESLKNIDGFLSATPDYMLNLHTTHSPQFLGLRNGRGLWKAPNLASDVIIGIIDTGIWPEHTSFNDFGMSAVPTRWKGACEEGTKFSPSNCNKKLIGGRAFFKGYEASAGRINETVDYRSARDAEGHGTHTASTAAGNVVTGASLFGMAKGAAGGMRFTARIAAYKVCFAAGCTSSDILAAIDQAVADGVDVLSLSLGGANRPYHSDNMAIAAFGAVRNGVFVSCSAGNSGPSESTVANTSPWIMTVAASSLDRSFPTKVKLGNGQEFKGASLYSGKPTKALMLVYGDTAGGQGAEYCSDGSLSPKLVKGKIVVCERGMNGRTAKGEQVKMAGGAGMLLLNTEEQGEELIADPHILPASSLGAAAAKAIKNYVSTDKKPMASIIFQGTVYGYAAPVMTAFSSRGPSSVSPDVIKPDVTAPGMNILAAWPPMVSPTKLKSDKRSVLFNIISGTSMSCPHVSGLAALLKSVHKDWSPAAIKSALMTTAYTLNNKRAPITDAGSDSSESATPFAFGSGHVNPESASNPGLIYDITTEDYLNYLCSLNYTSSQIAILSRGSYSCPTNTVLQPGDLNYPSFALLFDSGAQNITVTYKRTVTNVGSPRTSYAVQMSQPDGVSMIVEPKVINFKKFGEKQSYKVTFVAVGGKTTSTTSSFGSLFWVSEKFTVRSPIAVTWQ</sequence>
<dbReference type="CDD" id="cd02120">
    <property type="entry name" value="PA_subtilisin_like"/>
    <property type="match status" value="1"/>
</dbReference>
<evidence type="ECO:0000259" key="17">
    <source>
        <dbReference type="PROSITE" id="PS50071"/>
    </source>
</evidence>
<feature type="domain" description="ELK" evidence="18">
    <location>
        <begin position="200"/>
        <end position="220"/>
    </location>
</feature>
<dbReference type="Pfam" id="PF00082">
    <property type="entry name" value="Peptidase_S8"/>
    <property type="match status" value="1"/>
</dbReference>
<protein>
    <submittedName>
        <fullName evidence="19">Uncharacterized protein</fullName>
    </submittedName>
</protein>
<dbReference type="Gene3D" id="3.30.70.80">
    <property type="entry name" value="Peptidase S8 propeptide/proteinase inhibitor I9"/>
    <property type="match status" value="1"/>
</dbReference>
<comment type="subcellular location">
    <subcellularLocation>
        <location evidence="1 13">Nucleus</location>
    </subcellularLocation>
    <subcellularLocation>
        <location evidence="2">Secreted</location>
    </subcellularLocation>
</comment>
<comment type="caution">
    <text evidence="19">The sequence shown here is derived from an EMBL/GenBank/DDBJ whole genome shotgun (WGS) entry which is preliminary data.</text>
</comment>
<feature type="domain" description="Homeobox" evidence="17">
    <location>
        <begin position="220"/>
        <end position="283"/>
    </location>
</feature>
<dbReference type="InterPro" id="IPR041469">
    <property type="entry name" value="Subtilisin-like_FN3"/>
</dbReference>
<dbReference type="Pfam" id="PF02225">
    <property type="entry name" value="PA"/>
    <property type="match status" value="1"/>
</dbReference>
<dbReference type="PROSITE" id="PS51892">
    <property type="entry name" value="SUBTILASE"/>
    <property type="match status" value="1"/>
</dbReference>
<dbReference type="Gene3D" id="1.10.10.60">
    <property type="entry name" value="Homeodomain-like"/>
    <property type="match status" value="1"/>
</dbReference>
<evidence type="ECO:0000256" key="1">
    <source>
        <dbReference type="ARBA" id="ARBA00004123"/>
    </source>
</evidence>
<dbReference type="GO" id="GO:0006355">
    <property type="term" value="P:regulation of DNA-templated transcription"/>
    <property type="evidence" value="ECO:0007669"/>
    <property type="project" value="InterPro"/>
</dbReference>
<keyword evidence="9 13" id="KW-0371">Homeobox</keyword>
<dbReference type="GO" id="GO:0003677">
    <property type="term" value="F:DNA binding"/>
    <property type="evidence" value="ECO:0007669"/>
    <property type="project" value="UniProtKB-UniRule"/>
</dbReference>
<dbReference type="Pfam" id="PF03791">
    <property type="entry name" value="KNOX2"/>
    <property type="match status" value="1"/>
</dbReference>
<evidence type="ECO:0000256" key="4">
    <source>
        <dbReference type="ARBA" id="ARBA00022670"/>
    </source>
</evidence>
<evidence type="ECO:0000256" key="7">
    <source>
        <dbReference type="ARBA" id="ARBA00022825"/>
    </source>
</evidence>
<evidence type="ECO:0000256" key="2">
    <source>
        <dbReference type="ARBA" id="ARBA00004613"/>
    </source>
</evidence>
<dbReference type="FunFam" id="3.40.50.200:FF:000006">
    <property type="entry name" value="Subtilisin-like protease SBT1.5"/>
    <property type="match status" value="1"/>
</dbReference>
<dbReference type="InterPro" id="IPR008422">
    <property type="entry name" value="KN_HD"/>
</dbReference>
<evidence type="ECO:0000256" key="6">
    <source>
        <dbReference type="ARBA" id="ARBA00022801"/>
    </source>
</evidence>
<dbReference type="InterPro" id="IPR003137">
    <property type="entry name" value="PA_domain"/>
</dbReference>
<dbReference type="Proteomes" id="UP000655225">
    <property type="component" value="Unassembled WGS sequence"/>
</dbReference>
<dbReference type="FunFam" id="1.10.10.60:FF:000143">
    <property type="entry name" value="homeobox protein knotted-1-like 3 isoform X1"/>
    <property type="match status" value="1"/>
</dbReference>
<evidence type="ECO:0000256" key="5">
    <source>
        <dbReference type="ARBA" id="ARBA00022729"/>
    </source>
</evidence>
<dbReference type="Gene3D" id="2.60.40.2310">
    <property type="match status" value="1"/>
</dbReference>
<keyword evidence="8 13" id="KW-0238">DNA-binding</keyword>
<dbReference type="InterPro" id="IPR005541">
    <property type="entry name" value="KNOX2"/>
</dbReference>
<evidence type="ECO:0000256" key="13">
    <source>
        <dbReference type="PROSITE-ProRule" id="PRU00108"/>
    </source>
</evidence>
<dbReference type="InterPro" id="IPR005540">
    <property type="entry name" value="KNOX1"/>
</dbReference>
<evidence type="ECO:0000256" key="8">
    <source>
        <dbReference type="ARBA" id="ARBA00023125"/>
    </source>
</evidence>
<dbReference type="SMART" id="SM00389">
    <property type="entry name" value="HOX"/>
    <property type="match status" value="1"/>
</dbReference>
<evidence type="ECO:0000256" key="16">
    <source>
        <dbReference type="RuleBase" id="RU003355"/>
    </source>
</evidence>
<evidence type="ECO:0000313" key="19">
    <source>
        <dbReference type="EMBL" id="KAF8412338.1"/>
    </source>
</evidence>
<comment type="similarity">
    <text evidence="14">Belongs to the TALE/KNOX homeobox family.</text>
</comment>
<evidence type="ECO:0000256" key="3">
    <source>
        <dbReference type="ARBA" id="ARBA00011073"/>
    </source>
</evidence>
<dbReference type="Pfam" id="PF05922">
    <property type="entry name" value="Inhibitor_I9"/>
    <property type="match status" value="1"/>
</dbReference>
<dbReference type="SMART" id="SM01255">
    <property type="entry name" value="KNOX1"/>
    <property type="match status" value="1"/>
</dbReference>
<keyword evidence="6 15" id="KW-0378">Hydrolase</keyword>
<evidence type="ECO:0000256" key="11">
    <source>
        <dbReference type="ARBA" id="ARBA00023242"/>
    </source>
</evidence>
<dbReference type="InterPro" id="IPR001356">
    <property type="entry name" value="HD"/>
</dbReference>
<accession>A0A835DQU9</accession>
<dbReference type="PANTHER" id="PTHR10795">
    <property type="entry name" value="PROPROTEIN CONVERTASE SUBTILISIN/KEXIN"/>
    <property type="match status" value="1"/>
</dbReference>
<dbReference type="GO" id="GO:0005634">
    <property type="term" value="C:nucleus"/>
    <property type="evidence" value="ECO:0007669"/>
    <property type="project" value="UniProtKB-SubCell"/>
</dbReference>
<evidence type="ECO:0000313" key="20">
    <source>
        <dbReference type="Proteomes" id="UP000655225"/>
    </source>
</evidence>
<dbReference type="CDD" id="cd00086">
    <property type="entry name" value="homeodomain"/>
    <property type="match status" value="1"/>
</dbReference>